<proteinExistence type="predicted"/>
<gene>
    <name evidence="1" type="ORF">MRATA1EN22A_LOCUS15261</name>
</gene>
<sequence length="100" mass="11711">MAAVVQIAINPQMPRISHPLNRLDRQSNLVSNQEASLARGPSSQGRWRFTGNHKFFFFFLTSKILYLQYILLGKKKKCFLKAHVEVFLINLLKKIQFYKQ</sequence>
<protein>
    <submittedName>
        <fullName evidence="1">Uncharacterized protein</fullName>
    </submittedName>
</protein>
<accession>A0AC59Z8H6</accession>
<name>A0AC59Z8H6_RANTA</name>
<dbReference type="Proteomes" id="UP001162501">
    <property type="component" value="Chromosome 25"/>
</dbReference>
<reference evidence="1" key="2">
    <citation type="submission" date="2025-03" db="EMBL/GenBank/DDBJ databases">
        <authorList>
            <consortium name="ELIXIR-Norway"/>
            <consortium name="Elixir Norway"/>
        </authorList>
    </citation>
    <scope>NUCLEOTIDE SEQUENCE</scope>
</reference>
<dbReference type="EMBL" id="OX596109">
    <property type="protein sequence ID" value="CAN0303064.1"/>
    <property type="molecule type" value="Genomic_DNA"/>
</dbReference>
<reference evidence="1" key="1">
    <citation type="submission" date="2023-05" db="EMBL/GenBank/DDBJ databases">
        <authorList>
            <consortium name="ELIXIR-Norway"/>
        </authorList>
    </citation>
    <scope>NUCLEOTIDE SEQUENCE</scope>
</reference>
<evidence type="ECO:0000313" key="1">
    <source>
        <dbReference type="EMBL" id="CAN0303064.1"/>
    </source>
</evidence>
<organism evidence="1 2">
    <name type="scientific">Rangifer tarandus platyrhynchus</name>
    <name type="common">Svalbard reindeer</name>
    <dbReference type="NCBI Taxonomy" id="3082113"/>
    <lineage>
        <taxon>Eukaryota</taxon>
        <taxon>Metazoa</taxon>
        <taxon>Chordata</taxon>
        <taxon>Craniata</taxon>
        <taxon>Vertebrata</taxon>
        <taxon>Euteleostomi</taxon>
        <taxon>Mammalia</taxon>
        <taxon>Eutheria</taxon>
        <taxon>Laurasiatheria</taxon>
        <taxon>Artiodactyla</taxon>
        <taxon>Ruminantia</taxon>
        <taxon>Pecora</taxon>
        <taxon>Cervidae</taxon>
        <taxon>Odocoileinae</taxon>
        <taxon>Rangifer</taxon>
    </lineage>
</organism>
<evidence type="ECO:0000313" key="2">
    <source>
        <dbReference type="Proteomes" id="UP001162501"/>
    </source>
</evidence>